<dbReference type="Gene3D" id="3.40.50.10750">
    <property type="entry name" value="Isocitrate/Isopropylmalate dehydrogenase-like"/>
    <property type="match status" value="1"/>
</dbReference>
<name>A0A238H2D2_9BURK</name>
<dbReference type="InterPro" id="IPR045213">
    <property type="entry name" value="Malic_NAD-bd_bact_type"/>
</dbReference>
<dbReference type="GO" id="GO:0016746">
    <property type="term" value="F:acyltransferase activity"/>
    <property type="evidence" value="ECO:0007669"/>
    <property type="project" value="InterPro"/>
</dbReference>
<dbReference type="InterPro" id="IPR012301">
    <property type="entry name" value="Malic_N_dom"/>
</dbReference>
<dbReference type="InterPro" id="IPR042113">
    <property type="entry name" value="P_AcTrfase_dom1"/>
</dbReference>
<dbReference type="FunFam" id="3.40.50.10380:FF:000003">
    <property type="entry name" value="NADP-dependent malic enzyme"/>
    <property type="match status" value="1"/>
</dbReference>
<dbReference type="InterPro" id="IPR012302">
    <property type="entry name" value="Malic_NAD-bd"/>
</dbReference>
<dbReference type="SUPFAM" id="SSF53659">
    <property type="entry name" value="Isocitrate/Isopropylmalate dehydrogenase-like"/>
    <property type="match status" value="1"/>
</dbReference>
<dbReference type="FunFam" id="3.40.50.720:FF:000095">
    <property type="entry name" value="NADP-dependent malic enzyme"/>
    <property type="match status" value="1"/>
</dbReference>
<comment type="cofactor">
    <cofactor evidence="2">
        <name>Mg(2+)</name>
        <dbReference type="ChEBI" id="CHEBI:18420"/>
    </cofactor>
</comment>
<dbReference type="InterPro" id="IPR051674">
    <property type="entry name" value="Malate_Decarboxylase"/>
</dbReference>
<dbReference type="SUPFAM" id="SSF51735">
    <property type="entry name" value="NAD(P)-binding Rossmann-fold domains"/>
    <property type="match status" value="1"/>
</dbReference>
<evidence type="ECO:0000256" key="3">
    <source>
        <dbReference type="ARBA" id="ARBA00022723"/>
    </source>
</evidence>
<keyword evidence="4 7" id="KW-0560">Oxidoreductase</keyword>
<dbReference type="Gene3D" id="3.40.50.10380">
    <property type="entry name" value="Malic enzyme, N-terminal domain"/>
    <property type="match status" value="1"/>
</dbReference>
<dbReference type="PANTHER" id="PTHR43237:SF4">
    <property type="entry name" value="NADP-DEPENDENT MALIC ENZYME"/>
    <property type="match status" value="1"/>
</dbReference>
<dbReference type="SMART" id="SM01274">
    <property type="entry name" value="malic"/>
    <property type="match status" value="1"/>
</dbReference>
<dbReference type="Proteomes" id="UP000198460">
    <property type="component" value="Unassembled WGS sequence"/>
</dbReference>
<dbReference type="InterPro" id="IPR002505">
    <property type="entry name" value="PTA_PTB"/>
</dbReference>
<dbReference type="Gene3D" id="3.40.50.720">
    <property type="entry name" value="NAD(P)-binding Rossmann-like Domain"/>
    <property type="match status" value="1"/>
</dbReference>
<feature type="domain" description="Malic enzyme NAD-binding" evidence="5">
    <location>
        <begin position="225"/>
        <end position="462"/>
    </location>
</feature>
<dbReference type="SUPFAM" id="SSF53223">
    <property type="entry name" value="Aminoacid dehydrogenase-like, N-terminal domain"/>
    <property type="match status" value="1"/>
</dbReference>
<dbReference type="NCBIfam" id="NF009501">
    <property type="entry name" value="PRK12861.1"/>
    <property type="match status" value="1"/>
</dbReference>
<dbReference type="InterPro" id="IPR036291">
    <property type="entry name" value="NAD(P)-bd_dom_sf"/>
</dbReference>
<comment type="cofactor">
    <cofactor evidence="1">
        <name>Mn(2+)</name>
        <dbReference type="ChEBI" id="CHEBI:29035"/>
    </cofactor>
</comment>
<proteinExistence type="predicted"/>
<dbReference type="Gene3D" id="3.40.50.10950">
    <property type="match status" value="1"/>
</dbReference>
<evidence type="ECO:0000259" key="5">
    <source>
        <dbReference type="SMART" id="SM00919"/>
    </source>
</evidence>
<feature type="domain" description="Malic enzyme N-terminal" evidence="6">
    <location>
        <begin position="80"/>
        <end position="213"/>
    </location>
</feature>
<accession>A0A238H2D2</accession>
<dbReference type="InterPro" id="IPR037062">
    <property type="entry name" value="Malic_N_dom_sf"/>
</dbReference>
<dbReference type="CDD" id="cd05311">
    <property type="entry name" value="NAD_bind_2_malic_enz"/>
    <property type="match status" value="1"/>
</dbReference>
<dbReference type="EMBL" id="FXAN01000039">
    <property type="protein sequence ID" value="SMF99243.1"/>
    <property type="molecule type" value="Genomic_DNA"/>
</dbReference>
<evidence type="ECO:0000313" key="7">
    <source>
        <dbReference type="EMBL" id="SMF99243.1"/>
    </source>
</evidence>
<keyword evidence="3" id="KW-0479">Metal-binding</keyword>
<evidence type="ECO:0000259" key="6">
    <source>
        <dbReference type="SMART" id="SM01274"/>
    </source>
</evidence>
<dbReference type="EC" id="1.1.1.40" evidence="7"/>
<sequence length="822" mass="88947">MTHIVGWFGPASAAIAADSSHFGRDCRTLIVKFARGIGDTIVPNRYSNPLIPLRLMSTTSSSPKAKLREAALDYHEFPTPGKVAIAPTKQMINQRDLALAYSPGVAFACEEIVENPLNAARFTARSNLVGVVTNGTAVLGLGNIGPLASKPVMEGKAVLFKKFAGIDVFDIELNESDPHKLVDVIAALEPTFGGINLEDIKAPDCFIVERECRKRMKIPVFHDDQHGTAIVVAAAVTNGLKVVGKHIKNVKLVASGAGAAALACLDLLVDLGLPLENITVTDLAGVVYKGRTELMDPDKERFARETDARTLTDVIGGADIFLGLSAGGVLKPEMVKGMAERPLILALANPTPEILPEVALEVRPDAVLATGRTDYPNQVNNVLCFPFIFRGALDVGATTITREMEIAAVNAIAALAQHEQSDIVATAYGIQDLSFGPEYLIPKPFDPRLIVTIAPAVAQAAMDGGVATRPIEDMDAYKVHLQQFVYHSGTTMKPVFQLARSAPAERKRVVFAEGEEERVLRAVQIVVDENLAKPVLIGRPAVIEHRIQRYGLRLTPGVDFTVVNTEHDERYRDFWQTYYKMMARKGISEQLARVEMRRRTTLIGSMLVNKGEADGMICGTISTTHRHLHFIDQVIGKRDGCSVYGAMNALVLPGRQIFLVDTHVNVDPTPEQLAEITIMAAEEVRRFGIEPKVALLSHSNFGTSNAPSAQKMRDTLAILQERAPDLHVDGEMHGDVALDAALRKEILPESTLEGEANLLVMPNIDAANIAYNLLKTAAGNNIAIGPILLGAAKPVHVLTESATVRRIVNMTALLVADVNAAR</sequence>
<dbReference type="GO" id="GO:0046872">
    <property type="term" value="F:metal ion binding"/>
    <property type="evidence" value="ECO:0007669"/>
    <property type="project" value="UniProtKB-KW"/>
</dbReference>
<dbReference type="InterPro" id="IPR042112">
    <property type="entry name" value="P_AcTrfase_dom2"/>
</dbReference>
<organism evidence="7 8">
    <name type="scientific">Burkholderia singularis</name>
    <dbReference type="NCBI Taxonomy" id="1503053"/>
    <lineage>
        <taxon>Bacteria</taxon>
        <taxon>Pseudomonadati</taxon>
        <taxon>Pseudomonadota</taxon>
        <taxon>Betaproteobacteria</taxon>
        <taxon>Burkholderiales</taxon>
        <taxon>Burkholderiaceae</taxon>
        <taxon>Burkholderia</taxon>
        <taxon>pseudomallei group</taxon>
    </lineage>
</organism>
<dbReference type="InterPro" id="IPR046346">
    <property type="entry name" value="Aminoacid_DH-like_N_sf"/>
</dbReference>
<dbReference type="Pfam" id="PF01515">
    <property type="entry name" value="PTA_PTB"/>
    <property type="match status" value="1"/>
</dbReference>
<dbReference type="GO" id="GO:0051287">
    <property type="term" value="F:NAD binding"/>
    <property type="evidence" value="ECO:0007669"/>
    <property type="project" value="InterPro"/>
</dbReference>
<dbReference type="AlphaFoldDB" id="A0A238H2D2"/>
<protein>
    <submittedName>
        <fullName evidence="7">NADP-dependent malic enzyme</fullName>
        <ecNumber evidence="7">1.1.1.40</ecNumber>
    </submittedName>
</protein>
<dbReference type="GO" id="GO:0004473">
    <property type="term" value="F:malate dehydrogenase (decarboxylating) (NADP+) activity"/>
    <property type="evidence" value="ECO:0007669"/>
    <property type="project" value="UniProtKB-EC"/>
</dbReference>
<evidence type="ECO:0000256" key="4">
    <source>
        <dbReference type="ARBA" id="ARBA00023002"/>
    </source>
</evidence>
<dbReference type="SMART" id="SM00919">
    <property type="entry name" value="Malic_M"/>
    <property type="match status" value="1"/>
</dbReference>
<reference evidence="7 8" key="1">
    <citation type="submission" date="2017-04" db="EMBL/GenBank/DDBJ databases">
        <authorList>
            <person name="Afonso C.L."/>
            <person name="Miller P.J."/>
            <person name="Scott M.A."/>
            <person name="Spackman E."/>
            <person name="Goraichik I."/>
            <person name="Dimitrov K.M."/>
            <person name="Suarez D.L."/>
            <person name="Swayne D.E."/>
        </authorList>
    </citation>
    <scope>NUCLEOTIDE SEQUENCE [LARGE SCALE GENOMIC DNA]</scope>
    <source>
        <strain evidence="7">LMG 28154</strain>
    </source>
</reference>
<dbReference type="Pfam" id="PF00390">
    <property type="entry name" value="malic"/>
    <property type="match status" value="1"/>
</dbReference>
<evidence type="ECO:0000256" key="2">
    <source>
        <dbReference type="ARBA" id="ARBA00001946"/>
    </source>
</evidence>
<dbReference type="PANTHER" id="PTHR43237">
    <property type="entry name" value="NADP-DEPENDENT MALIC ENZYME"/>
    <property type="match status" value="1"/>
</dbReference>
<dbReference type="Pfam" id="PF03949">
    <property type="entry name" value="Malic_M"/>
    <property type="match status" value="1"/>
</dbReference>
<gene>
    <name evidence="7" type="ORF">BSIN_2464</name>
</gene>
<evidence type="ECO:0000256" key="1">
    <source>
        <dbReference type="ARBA" id="ARBA00001936"/>
    </source>
</evidence>
<evidence type="ECO:0000313" key="8">
    <source>
        <dbReference type="Proteomes" id="UP000198460"/>
    </source>
</evidence>